<evidence type="ECO:0000313" key="2">
    <source>
        <dbReference type="Proteomes" id="UP000054988"/>
    </source>
</evidence>
<dbReference type="AlphaFoldDB" id="A0A0W0G373"/>
<reference evidence="1 2" key="1">
    <citation type="submission" date="2015-12" db="EMBL/GenBank/DDBJ databases">
        <title>Draft genome sequence of Moniliophthora roreri, the causal agent of frosty pod rot of cacao.</title>
        <authorList>
            <person name="Aime M.C."/>
            <person name="Diaz-Valderrama J.R."/>
            <person name="Kijpornyongpan T."/>
            <person name="Phillips-Mora W."/>
        </authorList>
    </citation>
    <scope>NUCLEOTIDE SEQUENCE [LARGE SCALE GENOMIC DNA]</scope>
    <source>
        <strain evidence="1 2">MCA 2952</strain>
    </source>
</reference>
<gene>
    <name evidence="1" type="ORF">WG66_4503</name>
</gene>
<organism evidence="1 2">
    <name type="scientific">Moniliophthora roreri</name>
    <name type="common">Frosty pod rot fungus</name>
    <name type="synonym">Monilia roreri</name>
    <dbReference type="NCBI Taxonomy" id="221103"/>
    <lineage>
        <taxon>Eukaryota</taxon>
        <taxon>Fungi</taxon>
        <taxon>Dikarya</taxon>
        <taxon>Basidiomycota</taxon>
        <taxon>Agaricomycotina</taxon>
        <taxon>Agaricomycetes</taxon>
        <taxon>Agaricomycetidae</taxon>
        <taxon>Agaricales</taxon>
        <taxon>Marasmiineae</taxon>
        <taxon>Marasmiaceae</taxon>
        <taxon>Moniliophthora</taxon>
    </lineage>
</organism>
<name>A0A0W0G373_MONRR</name>
<comment type="caution">
    <text evidence="1">The sequence shown here is derived from an EMBL/GenBank/DDBJ whole genome shotgun (WGS) entry which is preliminary data.</text>
</comment>
<dbReference type="Proteomes" id="UP000054988">
    <property type="component" value="Unassembled WGS sequence"/>
</dbReference>
<proteinExistence type="predicted"/>
<protein>
    <submittedName>
        <fullName evidence="1">Uncharacterized protein</fullName>
    </submittedName>
</protein>
<accession>A0A0W0G373</accession>
<dbReference type="EMBL" id="LATX01001278">
    <property type="protein sequence ID" value="KTB42920.1"/>
    <property type="molecule type" value="Genomic_DNA"/>
</dbReference>
<evidence type="ECO:0000313" key="1">
    <source>
        <dbReference type="EMBL" id="KTB42920.1"/>
    </source>
</evidence>
<sequence>MSDPDMSKISGQAMAAVEDLPQSITTQIYFQASLDLEDDTHSVLTDVKEGKVTVSADVHMDDI</sequence>